<dbReference type="InterPro" id="IPR022304">
    <property type="entry name" value="ICE_PFGI_1_ParB"/>
</dbReference>
<dbReference type="PANTHER" id="PTHR33375:SF1">
    <property type="entry name" value="CHROMOSOME-PARTITIONING PROTEIN PARB-RELATED"/>
    <property type="match status" value="1"/>
</dbReference>
<sequence length="289" mass="31947">MDAVHESEIDSQSRGVASQLVVIPIDNITPYERNPRHSPNPARDRIKDSIRAHGLDYALAVTQPPGTTHYVLSAGGGTRLEVLRELFAETHDPRFGRVPCVLTPWPGEAEILLAYVRENDLRGELSFIDKARAVMACKELLEAEQGEPLSQQALSAALMRRGYGLSQAMISHMVYAVERLLPVIPVALEHGIGKPQVQRIRHLDGAAARLWAACGLETELPYDDAFLTLCRRYDGPDWSFDDLEEAVAVEIAEGADRSIQAVRLTAITLSNDVKPLFEHLRNASKAIDQ</sequence>
<dbReference type="NCBIfam" id="TIGR03764">
    <property type="entry name" value="ICE_PFGI_1_parB"/>
    <property type="match status" value="1"/>
</dbReference>
<gene>
    <name evidence="1" type="ORF">EV688_1071</name>
</gene>
<comment type="caution">
    <text evidence="1">The sequence shown here is derived from an EMBL/GenBank/DDBJ whole genome shotgun (WGS) entry which is preliminary data.</text>
</comment>
<dbReference type="Proteomes" id="UP000294980">
    <property type="component" value="Unassembled WGS sequence"/>
</dbReference>
<protein>
    <submittedName>
        <fullName evidence="1">ParB family protein of integrating conjugative element (PFGI_1 class)</fullName>
    </submittedName>
</protein>
<evidence type="ECO:0000313" key="1">
    <source>
        <dbReference type="EMBL" id="TCO75584.1"/>
    </source>
</evidence>
<dbReference type="InterPro" id="IPR050336">
    <property type="entry name" value="Chromosome_partition/occlusion"/>
</dbReference>
<dbReference type="SUPFAM" id="SSF110849">
    <property type="entry name" value="ParB/Sulfiredoxin"/>
    <property type="match status" value="1"/>
</dbReference>
<organism evidence="1 2">
    <name type="scientific">Chromatocurvus halotolerans</name>
    <dbReference type="NCBI Taxonomy" id="1132028"/>
    <lineage>
        <taxon>Bacteria</taxon>
        <taxon>Pseudomonadati</taxon>
        <taxon>Pseudomonadota</taxon>
        <taxon>Gammaproteobacteria</taxon>
        <taxon>Cellvibrionales</taxon>
        <taxon>Halieaceae</taxon>
        <taxon>Chromatocurvus</taxon>
    </lineage>
</organism>
<reference evidence="1 2" key="1">
    <citation type="submission" date="2019-03" db="EMBL/GenBank/DDBJ databases">
        <title>Genomic Encyclopedia of Type Strains, Phase IV (KMG-IV): sequencing the most valuable type-strain genomes for metagenomic binning, comparative biology and taxonomic classification.</title>
        <authorList>
            <person name="Goeker M."/>
        </authorList>
    </citation>
    <scope>NUCLEOTIDE SEQUENCE [LARGE SCALE GENOMIC DNA]</scope>
    <source>
        <strain evidence="1 2">DSM 23344</strain>
    </source>
</reference>
<dbReference type="InterPro" id="IPR036086">
    <property type="entry name" value="ParB/Sulfiredoxin_sf"/>
</dbReference>
<name>A0A4R2KPT2_9GAMM</name>
<dbReference type="EMBL" id="SLWX01000007">
    <property type="protein sequence ID" value="TCO75584.1"/>
    <property type="molecule type" value="Genomic_DNA"/>
</dbReference>
<keyword evidence="2" id="KW-1185">Reference proteome</keyword>
<dbReference type="GO" id="GO:0007059">
    <property type="term" value="P:chromosome segregation"/>
    <property type="evidence" value="ECO:0007669"/>
    <property type="project" value="TreeGrafter"/>
</dbReference>
<proteinExistence type="predicted"/>
<dbReference type="AlphaFoldDB" id="A0A4R2KPT2"/>
<dbReference type="GO" id="GO:0005694">
    <property type="term" value="C:chromosome"/>
    <property type="evidence" value="ECO:0007669"/>
    <property type="project" value="TreeGrafter"/>
</dbReference>
<evidence type="ECO:0000313" key="2">
    <source>
        <dbReference type="Proteomes" id="UP000294980"/>
    </source>
</evidence>
<dbReference type="PANTHER" id="PTHR33375">
    <property type="entry name" value="CHROMOSOME-PARTITIONING PROTEIN PARB-RELATED"/>
    <property type="match status" value="1"/>
</dbReference>
<accession>A0A4R2KPT2</accession>